<name>A0A9W8YH08_9PLEO</name>
<dbReference type="CDD" id="cd05259">
    <property type="entry name" value="PCBER_SDR_a"/>
    <property type="match status" value="1"/>
</dbReference>
<dbReference type="Proteomes" id="UP001140560">
    <property type="component" value="Unassembled WGS sequence"/>
</dbReference>
<evidence type="ECO:0000259" key="4">
    <source>
        <dbReference type="Pfam" id="PF13460"/>
    </source>
</evidence>
<keyword evidence="3" id="KW-0560">Oxidoreductase</keyword>
<protein>
    <recommendedName>
        <fullName evidence="4">NAD(P)-binding domain-containing protein</fullName>
    </recommendedName>
</protein>
<evidence type="ECO:0000256" key="3">
    <source>
        <dbReference type="ARBA" id="ARBA00023002"/>
    </source>
</evidence>
<gene>
    <name evidence="5" type="ORF">N0V83_000587</name>
</gene>
<evidence type="ECO:0000256" key="2">
    <source>
        <dbReference type="ARBA" id="ARBA00022857"/>
    </source>
</evidence>
<reference evidence="5" key="1">
    <citation type="submission" date="2022-10" db="EMBL/GenBank/DDBJ databases">
        <title>Tapping the CABI collections for fungal endophytes: first genome assemblies for Collariella, Neodidymelliopsis, Ascochyta clinopodiicola, Didymella pomorum, Didymosphaeria variabile, Neocosmospora piperis and Neocucurbitaria cava.</title>
        <authorList>
            <person name="Hill R."/>
        </authorList>
    </citation>
    <scope>NUCLEOTIDE SEQUENCE</scope>
    <source>
        <strain evidence="5">IMI 356814</strain>
    </source>
</reference>
<keyword evidence="6" id="KW-1185">Reference proteome</keyword>
<evidence type="ECO:0000313" key="6">
    <source>
        <dbReference type="Proteomes" id="UP001140560"/>
    </source>
</evidence>
<dbReference type="InterPro" id="IPR045312">
    <property type="entry name" value="PCBER-like"/>
</dbReference>
<dbReference type="GO" id="GO:0016491">
    <property type="term" value="F:oxidoreductase activity"/>
    <property type="evidence" value="ECO:0007669"/>
    <property type="project" value="UniProtKB-KW"/>
</dbReference>
<dbReference type="InterPro" id="IPR016040">
    <property type="entry name" value="NAD(P)-bd_dom"/>
</dbReference>
<dbReference type="InterPro" id="IPR036291">
    <property type="entry name" value="NAD(P)-bd_dom_sf"/>
</dbReference>
<evidence type="ECO:0000313" key="5">
    <source>
        <dbReference type="EMBL" id="KAJ4377757.1"/>
    </source>
</evidence>
<feature type="domain" description="NAD(P)-binding" evidence="4">
    <location>
        <begin position="35"/>
        <end position="159"/>
    </location>
</feature>
<accession>A0A9W8YH08</accession>
<comment type="similarity">
    <text evidence="1">Belongs to the NmrA-type oxidoreductase family. Isoflavone reductase subfamily.</text>
</comment>
<evidence type="ECO:0000256" key="1">
    <source>
        <dbReference type="ARBA" id="ARBA00005725"/>
    </source>
</evidence>
<dbReference type="SUPFAM" id="SSF51735">
    <property type="entry name" value="NAD(P)-binding Rossmann-fold domains"/>
    <property type="match status" value="1"/>
</dbReference>
<dbReference type="InterPro" id="IPR051609">
    <property type="entry name" value="NmrA/Isoflavone_reductase-like"/>
</dbReference>
<dbReference type="Pfam" id="PF13460">
    <property type="entry name" value="NAD_binding_10"/>
    <property type="match status" value="1"/>
</dbReference>
<dbReference type="PANTHER" id="PTHR47706:SF7">
    <property type="entry name" value="CIPA-LIKE, PUTATIVE (AFU_ORTHOLOGUE AFUA_1G01630)-RELATED"/>
    <property type="match status" value="1"/>
</dbReference>
<dbReference type="AlphaFoldDB" id="A0A9W8YH08"/>
<comment type="caution">
    <text evidence="5">The sequence shown here is derived from an EMBL/GenBank/DDBJ whole genome shotgun (WGS) entry which is preliminary data.</text>
</comment>
<dbReference type="EMBL" id="JAPEUY010000001">
    <property type="protein sequence ID" value="KAJ4377757.1"/>
    <property type="molecule type" value="Genomic_DNA"/>
</dbReference>
<sequence length="347" mass="38282">MSTEHKQVDYIRNVALVGVSFPTYSPSHHPNNPQGSGQIGKHMLKHLLAGGKHTVTVLTRSDSKASFPSDANLKVAKVDYSSEESLVSALRGNDFLIITLSVVAPPTQHGEIVAAAAKAGVHCIMPNYYGFGLGERSGKLTSDPLLSSFGRFLADVKKHEELHYVALCCGFWYEFSLAMGEPWYGFDVKNRTATFYDEGTRKINTTTWEQCGRAVAALLALPVPKQEGGKLAVQDWENQGLHVSSFLISQRDMLDSLNRVLGTTDKDWTITYEKVGERYKKGMEELQSGNRTGFAKAMYARLFFESGEGDYETGHELDNGKLGLPKEDLDEATKKAVEMVEGGFGYH</sequence>
<dbReference type="Gene3D" id="3.40.50.720">
    <property type="entry name" value="NAD(P)-binding Rossmann-like Domain"/>
    <property type="match status" value="1"/>
</dbReference>
<keyword evidence="2" id="KW-0521">NADP</keyword>
<organism evidence="5 6">
    <name type="scientific">Neocucurbitaria cava</name>
    <dbReference type="NCBI Taxonomy" id="798079"/>
    <lineage>
        <taxon>Eukaryota</taxon>
        <taxon>Fungi</taxon>
        <taxon>Dikarya</taxon>
        <taxon>Ascomycota</taxon>
        <taxon>Pezizomycotina</taxon>
        <taxon>Dothideomycetes</taxon>
        <taxon>Pleosporomycetidae</taxon>
        <taxon>Pleosporales</taxon>
        <taxon>Pleosporineae</taxon>
        <taxon>Cucurbitariaceae</taxon>
        <taxon>Neocucurbitaria</taxon>
    </lineage>
</organism>
<dbReference type="PANTHER" id="PTHR47706">
    <property type="entry name" value="NMRA-LIKE FAMILY PROTEIN"/>
    <property type="match status" value="1"/>
</dbReference>
<dbReference type="OrthoDB" id="419598at2759"/>
<proteinExistence type="inferred from homology"/>